<dbReference type="PANTHER" id="PTHR31642:SF299">
    <property type="entry name" value="OS02G0653400 PROTEIN"/>
    <property type="match status" value="1"/>
</dbReference>
<protein>
    <submittedName>
        <fullName evidence="2">Uncharacterized protein</fullName>
    </submittedName>
</protein>
<comment type="caution">
    <text evidence="2">The sequence shown here is derived from an EMBL/GenBank/DDBJ whole genome shotgun (WGS) entry which is preliminary data.</text>
</comment>
<name>A0AAV0K8P2_9ROSI</name>
<gene>
    <name evidence="2" type="ORF">LITE_LOCUS17452</name>
</gene>
<accession>A0AAV0K8P2</accession>
<evidence type="ECO:0000313" key="2">
    <source>
        <dbReference type="EMBL" id="CAI0417829.1"/>
    </source>
</evidence>
<reference evidence="2" key="1">
    <citation type="submission" date="2022-08" db="EMBL/GenBank/DDBJ databases">
        <authorList>
            <person name="Gutierrez-Valencia J."/>
        </authorList>
    </citation>
    <scope>NUCLEOTIDE SEQUENCE</scope>
</reference>
<dbReference type="PANTHER" id="PTHR31642">
    <property type="entry name" value="TRICHOTHECENE 3-O-ACETYLTRANSFERASE"/>
    <property type="match status" value="1"/>
</dbReference>
<evidence type="ECO:0000256" key="1">
    <source>
        <dbReference type="ARBA" id="ARBA00009861"/>
    </source>
</evidence>
<dbReference type="Pfam" id="PF02458">
    <property type="entry name" value="Transferase"/>
    <property type="match status" value="1"/>
</dbReference>
<organism evidence="2 3">
    <name type="scientific">Linum tenue</name>
    <dbReference type="NCBI Taxonomy" id="586396"/>
    <lineage>
        <taxon>Eukaryota</taxon>
        <taxon>Viridiplantae</taxon>
        <taxon>Streptophyta</taxon>
        <taxon>Embryophyta</taxon>
        <taxon>Tracheophyta</taxon>
        <taxon>Spermatophyta</taxon>
        <taxon>Magnoliopsida</taxon>
        <taxon>eudicotyledons</taxon>
        <taxon>Gunneridae</taxon>
        <taxon>Pentapetalae</taxon>
        <taxon>rosids</taxon>
        <taxon>fabids</taxon>
        <taxon>Malpighiales</taxon>
        <taxon>Linaceae</taxon>
        <taxon>Linum</taxon>
    </lineage>
</organism>
<dbReference type="Gene3D" id="3.30.559.10">
    <property type="entry name" value="Chloramphenicol acetyltransferase-like domain"/>
    <property type="match status" value="1"/>
</dbReference>
<keyword evidence="3" id="KW-1185">Reference proteome</keyword>
<sequence>MATKTTTIIPKPQLEGIQTVPPSRITEPRTTRHVSDASPAAAGLTKGCFNLVLFYSNRSVREDSGWVAAGWMKESLARVLNQQPLLGGRLRKTGDEMEIVSNDSGARLLEATVAVGLKEFMSTAGEVRAAAEAELVFWKEIDEQSPEFSPLLYVQVTNFKCGGYSVGISCSLLVADLLIAGNFLHKWGEIQKGMISTSAAGPNLPIFYLPNLKPNGSFTLEAFSSTPTRGQAHTLILKITRPNNQLGLEAQLAELCVEEAQRRFGSEGKMISSFRVVDLKESPAVLKVKTWSPESEGIEGKKPPPGGGGITAGNATWEDLGIEGVSFYAGNKPAGVACWVSWLNDDVLVMPIRDCGGVGGGDVIVVVAVPAKGKRMNDIVV</sequence>
<evidence type="ECO:0000313" key="3">
    <source>
        <dbReference type="Proteomes" id="UP001154282"/>
    </source>
</evidence>
<dbReference type="InterPro" id="IPR050317">
    <property type="entry name" value="Plant_Fungal_Acyltransferase"/>
</dbReference>
<comment type="similarity">
    <text evidence="1">Belongs to the plant acyltransferase family.</text>
</comment>
<dbReference type="EMBL" id="CAMGYJ010000005">
    <property type="protein sequence ID" value="CAI0417829.1"/>
    <property type="molecule type" value="Genomic_DNA"/>
</dbReference>
<dbReference type="AlphaFoldDB" id="A0AAV0K8P2"/>
<dbReference type="Proteomes" id="UP001154282">
    <property type="component" value="Unassembled WGS sequence"/>
</dbReference>
<proteinExistence type="inferred from homology"/>
<dbReference type="GO" id="GO:0016747">
    <property type="term" value="F:acyltransferase activity, transferring groups other than amino-acyl groups"/>
    <property type="evidence" value="ECO:0007669"/>
    <property type="project" value="TreeGrafter"/>
</dbReference>
<dbReference type="InterPro" id="IPR023213">
    <property type="entry name" value="CAT-like_dom_sf"/>
</dbReference>